<protein>
    <submittedName>
        <fullName evidence="2">Uncharacterized protein</fullName>
    </submittedName>
</protein>
<dbReference type="HOGENOM" id="CLU_1907902_0_0_1"/>
<keyword evidence="3" id="KW-1185">Reference proteome</keyword>
<name>W9CCS9_SCLBF</name>
<evidence type="ECO:0000313" key="3">
    <source>
        <dbReference type="Proteomes" id="UP000019487"/>
    </source>
</evidence>
<feature type="compositionally biased region" description="Basic and acidic residues" evidence="1">
    <location>
        <begin position="16"/>
        <end position="29"/>
    </location>
</feature>
<sequence>MTLILPVETRNQKIEKAPRRELKKARLIESSDGDSDIEAEPRQRSKRQRVVRIHSEDFQKEKSRGFPVSYKGKGYSNVTENSVPMPGSITMDISRKFTDIDERFAQRIKEQKEVTEWFTNLVVSIENKLDSQK</sequence>
<evidence type="ECO:0000256" key="1">
    <source>
        <dbReference type="SAM" id="MobiDB-lite"/>
    </source>
</evidence>
<dbReference type="AlphaFoldDB" id="W9CCS9"/>
<feature type="compositionally biased region" description="Basic and acidic residues" evidence="1">
    <location>
        <begin position="53"/>
        <end position="64"/>
    </location>
</feature>
<dbReference type="Proteomes" id="UP000019487">
    <property type="component" value="Unassembled WGS sequence"/>
</dbReference>
<comment type="caution">
    <text evidence="2">The sequence shown here is derived from an EMBL/GenBank/DDBJ whole genome shotgun (WGS) entry which is preliminary data.</text>
</comment>
<proteinExistence type="predicted"/>
<accession>W9CCS9</accession>
<gene>
    <name evidence="2" type="ORF">SBOR_6973</name>
</gene>
<dbReference type="EMBL" id="AYSA01000370">
    <property type="protein sequence ID" value="ESZ92639.1"/>
    <property type="molecule type" value="Genomic_DNA"/>
</dbReference>
<evidence type="ECO:0000313" key="2">
    <source>
        <dbReference type="EMBL" id="ESZ92639.1"/>
    </source>
</evidence>
<feature type="region of interest" description="Disordered" evidence="1">
    <location>
        <begin position="16"/>
        <end position="66"/>
    </location>
</feature>
<organism evidence="2 3">
    <name type="scientific">Sclerotinia borealis (strain F-4128)</name>
    <dbReference type="NCBI Taxonomy" id="1432307"/>
    <lineage>
        <taxon>Eukaryota</taxon>
        <taxon>Fungi</taxon>
        <taxon>Dikarya</taxon>
        <taxon>Ascomycota</taxon>
        <taxon>Pezizomycotina</taxon>
        <taxon>Leotiomycetes</taxon>
        <taxon>Helotiales</taxon>
        <taxon>Sclerotiniaceae</taxon>
        <taxon>Sclerotinia</taxon>
    </lineage>
</organism>
<reference evidence="2 3" key="1">
    <citation type="journal article" date="2014" name="Genome Announc.">
        <title>Draft genome sequence of Sclerotinia borealis, a psychrophilic plant pathogenic fungus.</title>
        <authorList>
            <person name="Mardanov A.V."/>
            <person name="Beletsky A.V."/>
            <person name="Kadnikov V.V."/>
            <person name="Ignatov A.N."/>
            <person name="Ravin N.V."/>
        </authorList>
    </citation>
    <scope>NUCLEOTIDE SEQUENCE [LARGE SCALE GENOMIC DNA]</scope>
    <source>
        <strain evidence="3">F-4157</strain>
    </source>
</reference>